<proteinExistence type="predicted"/>
<dbReference type="Proteomes" id="UP000256304">
    <property type="component" value="Unassembled WGS sequence"/>
</dbReference>
<dbReference type="OrthoDB" id="2679911at2"/>
<evidence type="ECO:0000256" key="1">
    <source>
        <dbReference type="SAM" id="MobiDB-lite"/>
    </source>
</evidence>
<keyword evidence="3" id="KW-1185">Reference proteome</keyword>
<sequence length="91" mass="10574">MAKKMKNRAAQHYQLAAAKEEKPATLGDMLRPEMLDKLKAAGQELKSAEEARKEEARKREAEARAAEKKRQENDFEYLLNNTKMDWRSHKS</sequence>
<dbReference type="AlphaFoldDB" id="A0A3D9RMV6"/>
<dbReference type="InterPro" id="IPR024980">
    <property type="entry name" value="DUF3886"/>
</dbReference>
<comment type="caution">
    <text evidence="2">The sequence shown here is derived from an EMBL/GenBank/DDBJ whole genome shotgun (WGS) entry which is preliminary data.</text>
</comment>
<evidence type="ECO:0000313" key="3">
    <source>
        <dbReference type="Proteomes" id="UP000256304"/>
    </source>
</evidence>
<protein>
    <submittedName>
        <fullName evidence="2">Uncharacterized protein DUF3886</fullName>
    </submittedName>
</protein>
<evidence type="ECO:0000313" key="2">
    <source>
        <dbReference type="EMBL" id="REE81220.1"/>
    </source>
</evidence>
<accession>A0A3D9RMV6</accession>
<feature type="compositionally biased region" description="Basic and acidic residues" evidence="1">
    <location>
        <begin position="46"/>
        <end position="70"/>
    </location>
</feature>
<gene>
    <name evidence="2" type="ORF">A8990_11954</name>
</gene>
<dbReference type="EMBL" id="QTTN01000019">
    <property type="protein sequence ID" value="REE81220.1"/>
    <property type="molecule type" value="Genomic_DNA"/>
</dbReference>
<reference evidence="2 3" key="1">
    <citation type="submission" date="2018-08" db="EMBL/GenBank/DDBJ databases">
        <title>Genomic Encyclopedia of Type Strains, Phase III (KMG-III): the genomes of soil and plant-associated and newly described type strains.</title>
        <authorList>
            <person name="Whitman W."/>
        </authorList>
    </citation>
    <scope>NUCLEOTIDE SEQUENCE [LARGE SCALE GENOMIC DNA]</scope>
    <source>
        <strain evidence="2 3">CGMCC 1.10966</strain>
    </source>
</reference>
<name>A0A3D9RMV6_9BACL</name>
<organism evidence="2 3">
    <name type="scientific">Paenibacillus taihuensis</name>
    <dbReference type="NCBI Taxonomy" id="1156355"/>
    <lineage>
        <taxon>Bacteria</taxon>
        <taxon>Bacillati</taxon>
        <taxon>Bacillota</taxon>
        <taxon>Bacilli</taxon>
        <taxon>Bacillales</taxon>
        <taxon>Paenibacillaceae</taxon>
        <taxon>Paenibacillus</taxon>
    </lineage>
</organism>
<feature type="region of interest" description="Disordered" evidence="1">
    <location>
        <begin position="43"/>
        <end position="70"/>
    </location>
</feature>
<dbReference type="RefSeq" id="WP_116190156.1">
    <property type="nucleotide sequence ID" value="NZ_QTTN01000019.1"/>
</dbReference>
<dbReference type="Pfam" id="PF13025">
    <property type="entry name" value="DUF3886"/>
    <property type="match status" value="1"/>
</dbReference>
<feature type="region of interest" description="Disordered" evidence="1">
    <location>
        <begin position="1"/>
        <end position="29"/>
    </location>
</feature>